<sequence length="66" mass="7511">MRQSPLKAGIFYLILGIFFTYLAIEDVNASGFGFFTYLLILLATMDIGSGIRLVYVHFAMKKKEKK</sequence>
<reference evidence="2" key="1">
    <citation type="submission" date="2015-02" db="EMBL/GenBank/DDBJ databases">
        <title>Genome Assembly of Bacillaceae bacterium MTCC 8252.</title>
        <authorList>
            <person name="Verma A."/>
            <person name="Khatri I."/>
            <person name="Mual P."/>
            <person name="Subramanian S."/>
            <person name="Krishnamurthi S."/>
        </authorList>
    </citation>
    <scope>NUCLEOTIDE SEQUENCE [LARGE SCALE GENOMIC DNA]</scope>
    <source>
        <strain evidence="2">MTCC 8252</strain>
    </source>
</reference>
<gene>
    <name evidence="2" type="ORF">QY95_01954</name>
</gene>
<evidence type="ECO:0000313" key="2">
    <source>
        <dbReference type="EMBL" id="KKB40082.1"/>
    </source>
</evidence>
<accession>A0A0F5HLT9</accession>
<dbReference type="Proteomes" id="UP000031563">
    <property type="component" value="Unassembled WGS sequence"/>
</dbReference>
<accession>A0A0F5I4N3</accession>
<dbReference type="EMBL" id="JWIR02000034">
    <property type="protein sequence ID" value="KKB40082.1"/>
    <property type="molecule type" value="Genomic_DNA"/>
</dbReference>
<feature type="transmembrane region" description="Helical" evidence="1">
    <location>
        <begin position="7"/>
        <end position="24"/>
    </location>
</feature>
<comment type="caution">
    <text evidence="2">The sequence shown here is derived from an EMBL/GenBank/DDBJ whole genome shotgun (WGS) entry which is preliminary data.</text>
</comment>
<evidence type="ECO:0000313" key="3">
    <source>
        <dbReference type="Proteomes" id="UP000031563"/>
    </source>
</evidence>
<dbReference type="STRING" id="1221996.QY95_01954"/>
<evidence type="ECO:0008006" key="4">
    <source>
        <dbReference type="Google" id="ProtNLM"/>
    </source>
</evidence>
<keyword evidence="1" id="KW-0472">Membrane</keyword>
<name>A0A0F5I4N3_BACTR</name>
<keyword evidence="1" id="KW-0812">Transmembrane</keyword>
<dbReference type="RefSeq" id="WP_039238086.1">
    <property type="nucleotide sequence ID" value="NZ_JWIQ02000087.1"/>
</dbReference>
<dbReference type="Pfam" id="PF14146">
    <property type="entry name" value="DUF4305"/>
    <property type="match status" value="1"/>
</dbReference>
<dbReference type="OrthoDB" id="2355666at2"/>
<keyword evidence="3" id="KW-1185">Reference proteome</keyword>
<dbReference type="InterPro" id="IPR025426">
    <property type="entry name" value="DUF4305"/>
</dbReference>
<protein>
    <recommendedName>
        <fullName evidence="4">DUF4305 domain-containing protein</fullName>
    </recommendedName>
</protein>
<dbReference type="AlphaFoldDB" id="A0A0F5I4N3"/>
<proteinExistence type="predicted"/>
<feature type="transmembrane region" description="Helical" evidence="1">
    <location>
        <begin position="36"/>
        <end position="58"/>
    </location>
</feature>
<evidence type="ECO:0000256" key="1">
    <source>
        <dbReference type="SAM" id="Phobius"/>
    </source>
</evidence>
<keyword evidence="1" id="KW-1133">Transmembrane helix</keyword>
<organism evidence="2 3">
    <name type="scientific">Bacillus thermotolerans</name>
    <name type="common">Quasibacillus thermotolerans</name>
    <dbReference type="NCBI Taxonomy" id="1221996"/>
    <lineage>
        <taxon>Bacteria</taxon>
        <taxon>Bacillati</taxon>
        <taxon>Bacillota</taxon>
        <taxon>Bacilli</taxon>
        <taxon>Bacillales</taxon>
        <taxon>Bacillaceae</taxon>
        <taxon>Bacillus</taxon>
    </lineage>
</organism>